<dbReference type="EMBL" id="JARBJD010000069">
    <property type="protein sequence ID" value="KAK2955208.1"/>
    <property type="molecule type" value="Genomic_DNA"/>
</dbReference>
<evidence type="ECO:0000313" key="3">
    <source>
        <dbReference type="EMBL" id="KAK2955208.1"/>
    </source>
</evidence>
<sequence>MHPNQWEGRQQFPESTRNSSLRPQQSSEMVGTGSSRVRSCHPPQREIHPHLISLPPATSPHFIPFLLRTQETPLVDDAEINDQHIQSVTTQLALLQQQRQHLLVAWSKQLMLLVDEEEAVSCHNMLTMDAKEGDPAVLASGELEGDLQCGMLIAQALNGTLSGPLPEVAFPYFRRIVSMLMQIIRSSHASEASSPILEEMLQKHSSYLLQEVLHTLWRWSSQFFVASIGGDVDGNEDPEPPGNGRAENEAKTIKDGEWSTPACRHRASGIPCRVSQ</sequence>
<accession>A0ABQ9XUQ1</accession>
<keyword evidence="4" id="KW-1185">Reference proteome</keyword>
<protein>
    <submittedName>
        <fullName evidence="3">Uncharacterized protein</fullName>
    </submittedName>
</protein>
<evidence type="ECO:0000256" key="1">
    <source>
        <dbReference type="SAM" id="MobiDB-lite"/>
    </source>
</evidence>
<dbReference type="EMBL" id="JARBJD010000071">
    <property type="protein sequence ID" value="KAK2955107.1"/>
    <property type="molecule type" value="Genomic_DNA"/>
</dbReference>
<gene>
    <name evidence="2" type="ORF">BLNAU_10038</name>
    <name evidence="3" type="ORF">BLNAU_9760</name>
</gene>
<feature type="compositionally biased region" description="Polar residues" evidence="1">
    <location>
        <begin position="12"/>
        <end position="37"/>
    </location>
</feature>
<organism evidence="3 4">
    <name type="scientific">Blattamonas nauphoetae</name>
    <dbReference type="NCBI Taxonomy" id="2049346"/>
    <lineage>
        <taxon>Eukaryota</taxon>
        <taxon>Metamonada</taxon>
        <taxon>Preaxostyla</taxon>
        <taxon>Oxymonadida</taxon>
        <taxon>Blattamonas</taxon>
    </lineage>
</organism>
<feature type="region of interest" description="Disordered" evidence="1">
    <location>
        <begin position="230"/>
        <end position="258"/>
    </location>
</feature>
<evidence type="ECO:0000313" key="2">
    <source>
        <dbReference type="EMBL" id="KAK2955107.1"/>
    </source>
</evidence>
<reference evidence="3 4" key="1">
    <citation type="journal article" date="2022" name="bioRxiv">
        <title>Genomics of Preaxostyla Flagellates Illuminates Evolutionary Transitions and the Path Towards Mitochondrial Loss.</title>
        <authorList>
            <person name="Novak L.V.F."/>
            <person name="Treitli S.C."/>
            <person name="Pyrih J."/>
            <person name="Halakuc P."/>
            <person name="Pipaliya S.V."/>
            <person name="Vacek V."/>
            <person name="Brzon O."/>
            <person name="Soukal P."/>
            <person name="Eme L."/>
            <person name="Dacks J.B."/>
            <person name="Karnkowska A."/>
            <person name="Elias M."/>
            <person name="Hampl V."/>
        </authorList>
    </citation>
    <scope>NUCLEOTIDE SEQUENCE [LARGE SCALE GENOMIC DNA]</scope>
    <source>
        <strain evidence="3">NAU3</strain>
        <tissue evidence="3">Gut</tissue>
    </source>
</reference>
<comment type="caution">
    <text evidence="3">The sequence shown here is derived from an EMBL/GenBank/DDBJ whole genome shotgun (WGS) entry which is preliminary data.</text>
</comment>
<evidence type="ECO:0000313" key="4">
    <source>
        <dbReference type="Proteomes" id="UP001281761"/>
    </source>
</evidence>
<proteinExistence type="predicted"/>
<feature type="compositionally biased region" description="Basic and acidic residues" evidence="1">
    <location>
        <begin position="246"/>
        <end position="257"/>
    </location>
</feature>
<dbReference type="Proteomes" id="UP001281761">
    <property type="component" value="Unassembled WGS sequence"/>
</dbReference>
<name>A0ABQ9XUQ1_9EUKA</name>
<feature type="region of interest" description="Disordered" evidence="1">
    <location>
        <begin position="1"/>
        <end position="47"/>
    </location>
</feature>